<accession>A0AAV0XA25</accession>
<dbReference type="Proteomes" id="UP001160148">
    <property type="component" value="Unassembled WGS sequence"/>
</dbReference>
<proteinExistence type="predicted"/>
<evidence type="ECO:0000313" key="1">
    <source>
        <dbReference type="EMBL" id="CAI6365110.1"/>
    </source>
</evidence>
<dbReference type="AlphaFoldDB" id="A0AAV0XA25"/>
<keyword evidence="2" id="KW-1185">Reference proteome</keyword>
<name>A0AAV0XA25_9HEMI</name>
<comment type="caution">
    <text evidence="1">The sequence shown here is derived from an EMBL/GenBank/DDBJ whole genome shotgun (WGS) entry which is preliminary data.</text>
</comment>
<dbReference type="EMBL" id="CARXXK010000004">
    <property type="protein sequence ID" value="CAI6365110.1"/>
    <property type="molecule type" value="Genomic_DNA"/>
</dbReference>
<gene>
    <name evidence="1" type="ORF">MEUPH1_LOCUS19859</name>
</gene>
<protein>
    <submittedName>
        <fullName evidence="1">Uncharacterized protein</fullName>
    </submittedName>
</protein>
<organism evidence="1 2">
    <name type="scientific">Macrosiphum euphorbiae</name>
    <name type="common">potato aphid</name>
    <dbReference type="NCBI Taxonomy" id="13131"/>
    <lineage>
        <taxon>Eukaryota</taxon>
        <taxon>Metazoa</taxon>
        <taxon>Ecdysozoa</taxon>
        <taxon>Arthropoda</taxon>
        <taxon>Hexapoda</taxon>
        <taxon>Insecta</taxon>
        <taxon>Pterygota</taxon>
        <taxon>Neoptera</taxon>
        <taxon>Paraneoptera</taxon>
        <taxon>Hemiptera</taxon>
        <taxon>Sternorrhyncha</taxon>
        <taxon>Aphidomorpha</taxon>
        <taxon>Aphidoidea</taxon>
        <taxon>Aphididae</taxon>
        <taxon>Macrosiphini</taxon>
        <taxon>Macrosiphum</taxon>
    </lineage>
</organism>
<reference evidence="1 2" key="1">
    <citation type="submission" date="2023-01" db="EMBL/GenBank/DDBJ databases">
        <authorList>
            <person name="Whitehead M."/>
        </authorList>
    </citation>
    <scope>NUCLEOTIDE SEQUENCE [LARGE SCALE GENOMIC DNA]</scope>
</reference>
<evidence type="ECO:0000313" key="2">
    <source>
        <dbReference type="Proteomes" id="UP001160148"/>
    </source>
</evidence>
<sequence>MTSPGINKQLGNHIIDFLNCPDRRMKETFESELAQKNGITRLEITIYNYTNKHLTAKEKYDLREHCMGILEKNKSYFPIAPFYFVPISIMWKKLTNTLENSCCIVDNTSKRLNYVYWANNNTNKLTGINIKLSKEVSKREKVQLVK</sequence>